<evidence type="ECO:0000256" key="13">
    <source>
        <dbReference type="ARBA" id="ARBA00023136"/>
    </source>
</evidence>
<dbReference type="Ensembl" id="ENSPTXT00000022047.1">
    <property type="protein sequence ID" value="ENSPTXP00000021395.1"/>
    <property type="gene ID" value="ENSPTXG00000014804.1"/>
</dbReference>
<evidence type="ECO:0000313" key="18">
    <source>
        <dbReference type="Ensembl" id="ENSPTXP00000021395.1"/>
    </source>
</evidence>
<feature type="region of interest" description="Disordered" evidence="16">
    <location>
        <begin position="129"/>
        <end position="149"/>
    </location>
</feature>
<dbReference type="Proteomes" id="UP000472273">
    <property type="component" value="Unplaced"/>
</dbReference>
<dbReference type="GO" id="GO:0045271">
    <property type="term" value="C:respiratory chain complex I"/>
    <property type="evidence" value="ECO:0007669"/>
    <property type="project" value="Ensembl"/>
</dbReference>
<dbReference type="InterPro" id="IPR009866">
    <property type="entry name" value="NADH_UbQ_OxRdtase_NDUFB4_su"/>
</dbReference>
<keyword evidence="6" id="KW-0813">Transport</keyword>
<keyword evidence="10" id="KW-0249">Electron transport</keyword>
<keyword evidence="7" id="KW-0679">Respiratory chain</keyword>
<evidence type="ECO:0000256" key="2">
    <source>
        <dbReference type="ARBA" id="ARBA00004298"/>
    </source>
</evidence>
<comment type="similarity">
    <text evidence="3">Belongs to the complex I NDUFB4 subunit family.</text>
</comment>
<reference evidence="18" key="2">
    <citation type="submission" date="2025-09" db="UniProtKB">
        <authorList>
            <consortium name="Ensembl"/>
        </authorList>
    </citation>
    <scope>IDENTIFICATION</scope>
</reference>
<evidence type="ECO:0000256" key="16">
    <source>
        <dbReference type="SAM" id="MobiDB-lite"/>
    </source>
</evidence>
<evidence type="ECO:0000256" key="9">
    <source>
        <dbReference type="ARBA" id="ARBA00022792"/>
    </source>
</evidence>
<dbReference type="PANTHER" id="PTHR15469:SF0">
    <property type="entry name" value="NADH DEHYDROGENASE [UBIQUINONE] 1 BETA SUBCOMPLEX SUBUNIT 4"/>
    <property type="match status" value="1"/>
</dbReference>
<keyword evidence="19" id="KW-1185">Reference proteome</keyword>
<gene>
    <name evidence="18" type="primary">NDUFB4</name>
</gene>
<dbReference type="Pfam" id="PF07225">
    <property type="entry name" value="NDUF_B4"/>
    <property type="match status" value="1"/>
</dbReference>
<dbReference type="PANTHER" id="PTHR15469">
    <property type="entry name" value="NADH-UBIQUINONE OXIDOREDUCTASE B15 SUBUNIT"/>
    <property type="match status" value="1"/>
</dbReference>
<evidence type="ECO:0000256" key="6">
    <source>
        <dbReference type="ARBA" id="ARBA00022448"/>
    </source>
</evidence>
<keyword evidence="8 17" id="KW-0812">Transmembrane</keyword>
<evidence type="ECO:0000256" key="15">
    <source>
        <dbReference type="ARBA" id="ARBA00030987"/>
    </source>
</evidence>
<evidence type="ECO:0000256" key="8">
    <source>
        <dbReference type="ARBA" id="ARBA00022692"/>
    </source>
</evidence>
<organism evidence="18 19">
    <name type="scientific">Pseudonaja textilis</name>
    <name type="common">Eastern brown snake</name>
    <dbReference type="NCBI Taxonomy" id="8673"/>
    <lineage>
        <taxon>Eukaryota</taxon>
        <taxon>Metazoa</taxon>
        <taxon>Chordata</taxon>
        <taxon>Craniata</taxon>
        <taxon>Vertebrata</taxon>
        <taxon>Euteleostomi</taxon>
        <taxon>Lepidosauria</taxon>
        <taxon>Squamata</taxon>
        <taxon>Bifurcata</taxon>
        <taxon>Unidentata</taxon>
        <taxon>Episquamata</taxon>
        <taxon>Toxicofera</taxon>
        <taxon>Serpentes</taxon>
        <taxon>Colubroidea</taxon>
        <taxon>Elapidae</taxon>
        <taxon>Hydrophiinae</taxon>
        <taxon>Pseudonaja</taxon>
    </lineage>
</organism>
<accession>A0A670ZCD9</accession>
<keyword evidence="9" id="KW-0999">Mitochondrion inner membrane</keyword>
<name>A0A670ZCD9_PSETE</name>
<protein>
    <recommendedName>
        <fullName evidence="5">NADH dehydrogenase [ubiquinone] 1 beta subcomplex subunit 4</fullName>
    </recommendedName>
    <alternativeName>
        <fullName evidence="14">Complex I-B15</fullName>
    </alternativeName>
    <alternativeName>
        <fullName evidence="15">NADH-ubiquinone oxidoreductase B15 subunit</fullName>
    </alternativeName>
</protein>
<evidence type="ECO:0000256" key="3">
    <source>
        <dbReference type="ARBA" id="ARBA00007260"/>
    </source>
</evidence>
<comment type="function">
    <text evidence="1">Accessory subunit of the mitochondrial membrane respiratory chain NADH dehydrogenase (Complex I), that is believed not to be involved in catalysis. Complex I functions in the transfer of electrons from NADH to the respiratory chain. The immediate electron acceptor for the enzyme is believed to be ubiquinone.</text>
</comment>
<proteinExistence type="inferred from homology"/>
<evidence type="ECO:0000256" key="12">
    <source>
        <dbReference type="ARBA" id="ARBA00023128"/>
    </source>
</evidence>
<evidence type="ECO:0000256" key="11">
    <source>
        <dbReference type="ARBA" id="ARBA00022989"/>
    </source>
</evidence>
<keyword evidence="13 17" id="KW-0472">Membrane</keyword>
<dbReference type="GO" id="GO:0005743">
    <property type="term" value="C:mitochondrial inner membrane"/>
    <property type="evidence" value="ECO:0007669"/>
    <property type="project" value="UniProtKB-SubCell"/>
</dbReference>
<evidence type="ECO:0000256" key="5">
    <source>
        <dbReference type="ARBA" id="ARBA00018681"/>
    </source>
</evidence>
<keyword evidence="11 17" id="KW-1133">Transmembrane helix</keyword>
<evidence type="ECO:0000256" key="4">
    <source>
        <dbReference type="ARBA" id="ARBA00011533"/>
    </source>
</evidence>
<reference evidence="18" key="1">
    <citation type="submission" date="2025-08" db="UniProtKB">
        <authorList>
            <consortium name="Ensembl"/>
        </authorList>
    </citation>
    <scope>IDENTIFICATION</scope>
</reference>
<dbReference type="GeneTree" id="ENSGT00390000007133"/>
<comment type="subcellular location">
    <subcellularLocation>
        <location evidence="2">Mitochondrion inner membrane</location>
        <topology evidence="2">Single-pass membrane protein</topology>
        <orientation evidence="2">Matrix side</orientation>
    </subcellularLocation>
</comment>
<sequence length="149" mass="17697">MVVSSVSRFASRYRPTPLATLPPQLDPNEYQWSPEKRRAEAERVALRSRLKRDFFLRLNDPRRTELLEDTAVLRWDYARRQNVYSSHRFTPKSSLLSLLWGAGPFVFWYYVLKSSRDVSTRRSINQKTQQFEKKKQESSTTYNVRTATM</sequence>
<dbReference type="GO" id="GO:0005654">
    <property type="term" value="C:nucleoplasm"/>
    <property type="evidence" value="ECO:0007669"/>
    <property type="project" value="Ensembl"/>
</dbReference>
<evidence type="ECO:0000256" key="17">
    <source>
        <dbReference type="SAM" id="Phobius"/>
    </source>
</evidence>
<dbReference type="AlphaFoldDB" id="A0A670ZCD9"/>
<evidence type="ECO:0000256" key="1">
    <source>
        <dbReference type="ARBA" id="ARBA00003195"/>
    </source>
</evidence>
<evidence type="ECO:0000256" key="7">
    <source>
        <dbReference type="ARBA" id="ARBA00022660"/>
    </source>
</evidence>
<evidence type="ECO:0000256" key="14">
    <source>
        <dbReference type="ARBA" id="ARBA00030212"/>
    </source>
</evidence>
<keyword evidence="12" id="KW-0496">Mitochondrion</keyword>
<comment type="subunit">
    <text evidence="4">Complex I is composed of 45 different subunits.</text>
</comment>
<evidence type="ECO:0000313" key="19">
    <source>
        <dbReference type="Proteomes" id="UP000472273"/>
    </source>
</evidence>
<evidence type="ECO:0000256" key="10">
    <source>
        <dbReference type="ARBA" id="ARBA00022982"/>
    </source>
</evidence>
<feature type="transmembrane region" description="Helical" evidence="17">
    <location>
        <begin position="94"/>
        <end position="112"/>
    </location>
</feature>